<accession>A0A6S6XXN0</accession>
<name>A0A6S6XXN0_9PROT</name>
<reference evidence="1 2" key="1">
    <citation type="submission" date="2020-03" db="EMBL/GenBank/DDBJ databases">
        <authorList>
            <consortium name="Genoscope - CEA"/>
            <person name="William W."/>
        </authorList>
    </citation>
    <scope>NUCLEOTIDE SEQUENCE [LARGE SCALE GENOMIC DNA]</scope>
    <source>
        <strain evidence="2">DSM 16959</strain>
    </source>
</reference>
<proteinExistence type="predicted"/>
<protein>
    <recommendedName>
        <fullName evidence="3">Agglutinin biogenesis protein MshP</fullName>
    </recommendedName>
</protein>
<dbReference type="KEGG" id="doe:DENOEST_0437"/>
<evidence type="ECO:0000313" key="1">
    <source>
        <dbReference type="EMBL" id="CAB1367602.1"/>
    </source>
</evidence>
<organism evidence="1 2">
    <name type="scientific">Denitratisoma oestradiolicum</name>
    <dbReference type="NCBI Taxonomy" id="311182"/>
    <lineage>
        <taxon>Bacteria</taxon>
        <taxon>Pseudomonadati</taxon>
        <taxon>Pseudomonadota</taxon>
        <taxon>Betaproteobacteria</taxon>
        <taxon>Nitrosomonadales</taxon>
        <taxon>Sterolibacteriaceae</taxon>
        <taxon>Denitratisoma</taxon>
    </lineage>
</organism>
<gene>
    <name evidence="1" type="ORF">DENOEST_0437</name>
</gene>
<dbReference type="EMBL" id="LR778301">
    <property type="protein sequence ID" value="CAB1367602.1"/>
    <property type="molecule type" value="Genomic_DNA"/>
</dbReference>
<dbReference type="Proteomes" id="UP000515733">
    <property type="component" value="Chromosome"/>
</dbReference>
<dbReference type="AlphaFoldDB" id="A0A6S6XXN0"/>
<keyword evidence="2" id="KW-1185">Reference proteome</keyword>
<sequence length="156" mass="15973">MKRATQQSGFTIVSAIFILVVLAALGAFILVVSTTQQIGSAYDVQGARAYQAARAGIEWGIYQTWSSSPAGRAGAAACTSTTLAFAGTTLHEFRVTVSCVATPDPAGMGGPTVFTVIAVACNRPNLDGSCSDANGNANSASAGSFGYIERRVTVTI</sequence>
<dbReference type="RefSeq" id="WP_145770528.1">
    <property type="nucleotide sequence ID" value="NZ_LR778301.1"/>
</dbReference>
<evidence type="ECO:0000313" key="2">
    <source>
        <dbReference type="Proteomes" id="UP000515733"/>
    </source>
</evidence>
<evidence type="ECO:0008006" key="3">
    <source>
        <dbReference type="Google" id="ProtNLM"/>
    </source>
</evidence>
<dbReference type="OrthoDB" id="8536494at2"/>